<proteinExistence type="predicted"/>
<dbReference type="AlphaFoldDB" id="A0A316EGS4"/>
<accession>A0A316EGS4</accession>
<dbReference type="InterPro" id="IPR058058">
    <property type="entry name" value="CBU_0592-like"/>
</dbReference>
<evidence type="ECO:0000256" key="1">
    <source>
        <dbReference type="SAM" id="Phobius"/>
    </source>
</evidence>
<dbReference type="Pfam" id="PF26604">
    <property type="entry name" value="CBU_0592"/>
    <property type="match status" value="1"/>
</dbReference>
<feature type="transmembrane region" description="Helical" evidence="1">
    <location>
        <begin position="35"/>
        <end position="52"/>
    </location>
</feature>
<keyword evidence="1" id="KW-1133">Transmembrane helix</keyword>
<evidence type="ECO:0000259" key="2">
    <source>
        <dbReference type="Pfam" id="PF26604"/>
    </source>
</evidence>
<evidence type="ECO:0000313" key="3">
    <source>
        <dbReference type="EMBL" id="PWK29274.1"/>
    </source>
</evidence>
<dbReference type="EMBL" id="QGGO01000001">
    <property type="protein sequence ID" value="PWK29274.1"/>
    <property type="molecule type" value="Genomic_DNA"/>
</dbReference>
<protein>
    <recommendedName>
        <fullName evidence="2">CBU-0592-like domain-containing protein</fullName>
    </recommendedName>
</protein>
<organism evidence="3 4">
    <name type="scientific">Arcicella aurantiaca</name>
    <dbReference type="NCBI Taxonomy" id="591202"/>
    <lineage>
        <taxon>Bacteria</taxon>
        <taxon>Pseudomonadati</taxon>
        <taxon>Bacteroidota</taxon>
        <taxon>Cytophagia</taxon>
        <taxon>Cytophagales</taxon>
        <taxon>Flectobacillaceae</taxon>
        <taxon>Arcicella</taxon>
    </lineage>
</organism>
<feature type="transmembrane region" description="Helical" evidence="1">
    <location>
        <begin position="6"/>
        <end position="23"/>
    </location>
</feature>
<dbReference type="NCBIfam" id="NF047864">
    <property type="entry name" value="CBU_0592_membra"/>
    <property type="match status" value="1"/>
</dbReference>
<keyword evidence="1" id="KW-0812">Transmembrane</keyword>
<dbReference type="OrthoDB" id="7063597at2"/>
<gene>
    <name evidence="3" type="ORF">LV89_00114</name>
</gene>
<dbReference type="Proteomes" id="UP000245489">
    <property type="component" value="Unassembled WGS sequence"/>
</dbReference>
<keyword evidence="4" id="KW-1185">Reference proteome</keyword>
<dbReference type="RefSeq" id="WP_109740909.1">
    <property type="nucleotide sequence ID" value="NZ_QGGO01000001.1"/>
</dbReference>
<keyword evidence="1" id="KW-0472">Membrane</keyword>
<sequence>MNEIIIEILGWIASILIVGAFALNSLNKISSNSTAYQLANLIGGIFFIINTIHHKAYPSAMVNVVWVFIAVFALLKNKKS</sequence>
<name>A0A316EGS4_9BACT</name>
<reference evidence="3 4" key="1">
    <citation type="submission" date="2018-05" db="EMBL/GenBank/DDBJ databases">
        <title>Genomic Encyclopedia of Archaeal and Bacterial Type Strains, Phase II (KMG-II): from individual species to whole genera.</title>
        <authorList>
            <person name="Goeker M."/>
        </authorList>
    </citation>
    <scope>NUCLEOTIDE SEQUENCE [LARGE SCALE GENOMIC DNA]</scope>
    <source>
        <strain evidence="3 4">DSM 22214</strain>
    </source>
</reference>
<feature type="domain" description="CBU-0592-like" evidence="2">
    <location>
        <begin position="7"/>
        <end position="77"/>
    </location>
</feature>
<evidence type="ECO:0000313" key="4">
    <source>
        <dbReference type="Proteomes" id="UP000245489"/>
    </source>
</evidence>
<feature type="transmembrane region" description="Helical" evidence="1">
    <location>
        <begin position="58"/>
        <end position="75"/>
    </location>
</feature>
<comment type="caution">
    <text evidence="3">The sequence shown here is derived from an EMBL/GenBank/DDBJ whole genome shotgun (WGS) entry which is preliminary data.</text>
</comment>